<dbReference type="InterPro" id="IPR041588">
    <property type="entry name" value="Integrase_H2C2"/>
</dbReference>
<dbReference type="Proteomes" id="UP001059041">
    <property type="component" value="Unassembled WGS sequence"/>
</dbReference>
<comment type="caution">
    <text evidence="2">The sequence shown here is derived from an EMBL/GenBank/DDBJ whole genome shotgun (WGS) entry which is preliminary data.</text>
</comment>
<organism evidence="2 3">
    <name type="scientific">Triplophysa rosa</name>
    <name type="common">Cave loach</name>
    <dbReference type="NCBI Taxonomy" id="992332"/>
    <lineage>
        <taxon>Eukaryota</taxon>
        <taxon>Metazoa</taxon>
        <taxon>Chordata</taxon>
        <taxon>Craniata</taxon>
        <taxon>Vertebrata</taxon>
        <taxon>Euteleostomi</taxon>
        <taxon>Actinopterygii</taxon>
        <taxon>Neopterygii</taxon>
        <taxon>Teleostei</taxon>
        <taxon>Ostariophysi</taxon>
        <taxon>Cypriniformes</taxon>
        <taxon>Nemacheilidae</taxon>
        <taxon>Triplophysa</taxon>
    </lineage>
</organism>
<name>A0A9W7T5J8_TRIRA</name>
<evidence type="ECO:0000313" key="3">
    <source>
        <dbReference type="Proteomes" id="UP001059041"/>
    </source>
</evidence>
<dbReference type="EMBL" id="JAFHDT010000165">
    <property type="protein sequence ID" value="KAI7790328.1"/>
    <property type="molecule type" value="Genomic_DNA"/>
</dbReference>
<sequence>MDSFAFYERLQKFLLKGEIPDWPTERRKVNRASSNFIIKGDRLFYTGPIKQYMRLVVLSEEEKRSVLAECHDNPGTGNHCGIRGTQNRVVAGYYWSTLIHDVKEW</sequence>
<dbReference type="Pfam" id="PF17921">
    <property type="entry name" value="Integrase_H2C2"/>
    <property type="match status" value="1"/>
</dbReference>
<evidence type="ECO:0000313" key="2">
    <source>
        <dbReference type="EMBL" id="KAI7790328.1"/>
    </source>
</evidence>
<accession>A0A9W7T5J8</accession>
<dbReference type="Gene3D" id="1.10.340.70">
    <property type="match status" value="1"/>
</dbReference>
<keyword evidence="3" id="KW-1185">Reference proteome</keyword>
<reference evidence="2" key="1">
    <citation type="submission" date="2021-02" db="EMBL/GenBank/DDBJ databases">
        <title>Comparative genomics reveals that relaxation of natural selection precedes convergent phenotypic evolution of cavefish.</title>
        <authorList>
            <person name="Peng Z."/>
        </authorList>
    </citation>
    <scope>NUCLEOTIDE SEQUENCE</scope>
    <source>
        <tissue evidence="2">Muscle</tissue>
    </source>
</reference>
<proteinExistence type="predicted"/>
<evidence type="ECO:0000259" key="1">
    <source>
        <dbReference type="Pfam" id="PF17921"/>
    </source>
</evidence>
<feature type="non-terminal residue" evidence="2">
    <location>
        <position position="105"/>
    </location>
</feature>
<feature type="domain" description="Integrase zinc-binding" evidence="1">
    <location>
        <begin position="60"/>
        <end position="105"/>
    </location>
</feature>
<dbReference type="AlphaFoldDB" id="A0A9W7T5J8"/>
<gene>
    <name evidence="2" type="ORF">IRJ41_009962</name>
</gene>
<protein>
    <recommendedName>
        <fullName evidence="1">Integrase zinc-binding domain-containing protein</fullName>
    </recommendedName>
</protein>